<keyword evidence="3" id="KW-1185">Reference proteome</keyword>
<feature type="region of interest" description="Disordered" evidence="1">
    <location>
        <begin position="75"/>
        <end position="237"/>
    </location>
</feature>
<feature type="compositionally biased region" description="Basic residues" evidence="1">
    <location>
        <begin position="324"/>
        <end position="337"/>
    </location>
</feature>
<dbReference type="EMBL" id="JBAHYK010000310">
    <property type="protein sequence ID" value="KAL0575382.1"/>
    <property type="molecule type" value="Genomic_DNA"/>
</dbReference>
<evidence type="ECO:0000313" key="2">
    <source>
        <dbReference type="EMBL" id="KAL0575382.1"/>
    </source>
</evidence>
<gene>
    <name evidence="2" type="ORF">V5O48_006595</name>
</gene>
<reference evidence="2 3" key="1">
    <citation type="submission" date="2024-02" db="EMBL/GenBank/DDBJ databases">
        <title>A draft genome for the cacao thread blight pathogen Marasmius crinis-equi.</title>
        <authorList>
            <person name="Cohen S.P."/>
            <person name="Baruah I.K."/>
            <person name="Amoako-Attah I."/>
            <person name="Bukari Y."/>
            <person name="Meinhardt L.W."/>
            <person name="Bailey B.A."/>
        </authorList>
    </citation>
    <scope>NUCLEOTIDE SEQUENCE [LARGE SCALE GENOMIC DNA]</scope>
    <source>
        <strain evidence="2 3">GH-76</strain>
    </source>
</reference>
<proteinExistence type="predicted"/>
<protein>
    <submittedName>
        <fullName evidence="2">Uncharacterized protein</fullName>
    </submittedName>
</protein>
<name>A0ABR3FJ46_9AGAR</name>
<evidence type="ECO:0000256" key="1">
    <source>
        <dbReference type="SAM" id="MobiDB-lite"/>
    </source>
</evidence>
<feature type="compositionally biased region" description="Low complexity" evidence="1">
    <location>
        <begin position="9"/>
        <end position="32"/>
    </location>
</feature>
<feature type="region of interest" description="Disordered" evidence="1">
    <location>
        <begin position="313"/>
        <end position="369"/>
    </location>
</feature>
<organism evidence="2 3">
    <name type="scientific">Marasmius crinis-equi</name>
    <dbReference type="NCBI Taxonomy" id="585013"/>
    <lineage>
        <taxon>Eukaryota</taxon>
        <taxon>Fungi</taxon>
        <taxon>Dikarya</taxon>
        <taxon>Basidiomycota</taxon>
        <taxon>Agaricomycotina</taxon>
        <taxon>Agaricomycetes</taxon>
        <taxon>Agaricomycetidae</taxon>
        <taxon>Agaricales</taxon>
        <taxon>Marasmiineae</taxon>
        <taxon>Marasmiaceae</taxon>
        <taxon>Marasmius</taxon>
    </lineage>
</organism>
<sequence length="369" mass="40920">MNQISESYSNATPTNSSFTTSSGGPSTPVTSFDDSSSHRRTIARASVFDAFFQLGGFEENSPLADWVFNEERSANLSGDSLPHSGESSPLGFREQSGSRFRERLGSDSPVFILNNWKDDDTKQDNRPKKNKPRSKVPPPSKAGFTTNKRQSAVQFSNTSAAASHDRTAAPRRPFSLFRTRTSRSSKFEENDDPVNVSPKSKKKPQYTRSQTHPPLPLNSHHYVDSDSLSPSRPSMGTLHDWEKVDPLSTLDFQTLASTDNPFLHGDPHPTVGRSSTADTAPIPFPTSRTSTSTPPPTFMQRLSFVVTRPFRLSQGSRDHDSPTRHKQANRFSLRRTKSSMPDTAARPFFTSSPASTVHMHRLKPSISHT</sequence>
<feature type="region of interest" description="Disordered" evidence="1">
    <location>
        <begin position="272"/>
        <end position="297"/>
    </location>
</feature>
<comment type="caution">
    <text evidence="2">The sequence shown here is derived from an EMBL/GenBank/DDBJ whole genome shotgun (WGS) entry which is preliminary data.</text>
</comment>
<feature type="compositionally biased region" description="Low complexity" evidence="1">
    <location>
        <begin position="170"/>
        <end position="184"/>
    </location>
</feature>
<feature type="compositionally biased region" description="Basic and acidic residues" evidence="1">
    <location>
        <begin position="116"/>
        <end position="127"/>
    </location>
</feature>
<accession>A0ABR3FJ46</accession>
<feature type="compositionally biased region" description="Polar residues" evidence="1">
    <location>
        <begin position="143"/>
        <end position="161"/>
    </location>
</feature>
<feature type="region of interest" description="Disordered" evidence="1">
    <location>
        <begin position="1"/>
        <end position="38"/>
    </location>
</feature>
<dbReference type="Proteomes" id="UP001465976">
    <property type="component" value="Unassembled WGS sequence"/>
</dbReference>
<evidence type="ECO:0000313" key="3">
    <source>
        <dbReference type="Proteomes" id="UP001465976"/>
    </source>
</evidence>